<dbReference type="EMBL" id="CP110343">
    <property type="protein sequence ID" value="WPX98175.1"/>
    <property type="molecule type" value="Genomic_DNA"/>
</dbReference>
<gene>
    <name evidence="1" type="ORF">Fokcrypt_00716</name>
</gene>
<accession>A0ABZ0UTB8</accession>
<dbReference type="Proteomes" id="UP001325140">
    <property type="component" value="Chromosome"/>
</dbReference>
<organism evidence="1 2">
    <name type="scientific">Candidatus Fokinia crypta</name>
    <dbReference type="NCBI Taxonomy" id="1920990"/>
    <lineage>
        <taxon>Bacteria</taxon>
        <taxon>Pseudomonadati</taxon>
        <taxon>Pseudomonadota</taxon>
        <taxon>Alphaproteobacteria</taxon>
        <taxon>Rickettsiales</taxon>
        <taxon>Candidatus Midichloriaceae</taxon>
        <taxon>Candidatus Fokinia</taxon>
    </lineage>
</organism>
<evidence type="ECO:0000313" key="1">
    <source>
        <dbReference type="EMBL" id="WPX98175.1"/>
    </source>
</evidence>
<sequence>MDKIAILEAFYVANVAFTKYIFSGKTNADYMS</sequence>
<reference evidence="1" key="1">
    <citation type="submission" date="2022-10" db="EMBL/GenBank/DDBJ databases">
        <title>Host association and intracellularity evolved multiple times independently in the Rickettsiales.</title>
        <authorList>
            <person name="Castelli M."/>
            <person name="Nardi T."/>
            <person name="Gammuto L."/>
            <person name="Bellinzona G."/>
            <person name="Sabaneyeva E."/>
            <person name="Potekhin A."/>
            <person name="Serra V."/>
            <person name="Petroni G."/>
            <person name="Sassera D."/>
        </authorList>
    </citation>
    <scope>NUCLEOTIDE SEQUENCE [LARGE SCALE GENOMIC DNA]</scope>
    <source>
        <strain evidence="1">US_Bl 11III1</strain>
    </source>
</reference>
<proteinExistence type="predicted"/>
<keyword evidence="2" id="KW-1185">Reference proteome</keyword>
<protein>
    <submittedName>
        <fullName evidence="1">Uncharacterized protein</fullName>
    </submittedName>
</protein>
<evidence type="ECO:0000313" key="2">
    <source>
        <dbReference type="Proteomes" id="UP001325140"/>
    </source>
</evidence>
<name>A0ABZ0UTB8_9RICK</name>